<reference evidence="2" key="1">
    <citation type="journal article" date="2019" name="Sci. Rep.">
        <title>Draft genome of Tanacetum cinerariifolium, the natural source of mosquito coil.</title>
        <authorList>
            <person name="Yamashiro T."/>
            <person name="Shiraishi A."/>
            <person name="Satake H."/>
            <person name="Nakayama K."/>
        </authorList>
    </citation>
    <scope>NUCLEOTIDE SEQUENCE</scope>
</reference>
<evidence type="ECO:0000313" key="2">
    <source>
        <dbReference type="EMBL" id="GEU79500.1"/>
    </source>
</evidence>
<proteinExistence type="predicted"/>
<feature type="compositionally biased region" description="Polar residues" evidence="1">
    <location>
        <begin position="30"/>
        <end position="40"/>
    </location>
</feature>
<evidence type="ECO:0000256" key="1">
    <source>
        <dbReference type="SAM" id="MobiDB-lite"/>
    </source>
</evidence>
<comment type="caution">
    <text evidence="2">The sequence shown here is derived from an EMBL/GenBank/DDBJ whole genome shotgun (WGS) entry which is preliminary data.</text>
</comment>
<feature type="region of interest" description="Disordered" evidence="1">
    <location>
        <begin position="1"/>
        <end position="51"/>
    </location>
</feature>
<sequence length="165" mass="18252">MAEETPFIIPVDAHEEEPNGSDPKGPPVEINTSQPATVNHTPDHTPGNASEDVFGDLIMQFVLNDDDLPEMGPWNTDVEGLPERAAQKTLEEIVVLGKPSKKNRTIADTSNGLYKKSLVTNSDFYNVQFTFKETEMNVRDLVASPLTPRIRDYDMPDGLKVPKCA</sequence>
<organism evidence="2">
    <name type="scientific">Tanacetum cinerariifolium</name>
    <name type="common">Dalmatian daisy</name>
    <name type="synonym">Chrysanthemum cinerariifolium</name>
    <dbReference type="NCBI Taxonomy" id="118510"/>
    <lineage>
        <taxon>Eukaryota</taxon>
        <taxon>Viridiplantae</taxon>
        <taxon>Streptophyta</taxon>
        <taxon>Embryophyta</taxon>
        <taxon>Tracheophyta</taxon>
        <taxon>Spermatophyta</taxon>
        <taxon>Magnoliopsida</taxon>
        <taxon>eudicotyledons</taxon>
        <taxon>Gunneridae</taxon>
        <taxon>Pentapetalae</taxon>
        <taxon>asterids</taxon>
        <taxon>campanulids</taxon>
        <taxon>Asterales</taxon>
        <taxon>Asteraceae</taxon>
        <taxon>Asteroideae</taxon>
        <taxon>Anthemideae</taxon>
        <taxon>Anthemidinae</taxon>
        <taxon>Tanacetum</taxon>
    </lineage>
</organism>
<dbReference type="AlphaFoldDB" id="A0A6L2N028"/>
<dbReference type="EMBL" id="BKCJ010007885">
    <property type="protein sequence ID" value="GEU79500.1"/>
    <property type="molecule type" value="Genomic_DNA"/>
</dbReference>
<gene>
    <name evidence="2" type="ORF">Tci_051478</name>
</gene>
<accession>A0A6L2N028</accession>
<protein>
    <submittedName>
        <fullName evidence="2">Uncharacterized protein</fullName>
    </submittedName>
</protein>
<name>A0A6L2N028_TANCI</name>